<dbReference type="RefSeq" id="WP_086116114.1">
    <property type="nucleotide sequence ID" value="NZ_NOXT01000116.1"/>
</dbReference>
<evidence type="ECO:0000313" key="2">
    <source>
        <dbReference type="EMBL" id="OYQ26803.1"/>
    </source>
</evidence>
<evidence type="ECO:0000259" key="1">
    <source>
        <dbReference type="PROSITE" id="PS50075"/>
    </source>
</evidence>
<reference evidence="2 3" key="1">
    <citation type="submission" date="2017-07" db="EMBL/GenBank/DDBJ databases">
        <title>Sandarakinorhabdus cyanobacteriorum sp. nov., a novel bacterium isolated from cyanobacterial aggregates in a eutrophic lake.</title>
        <authorList>
            <person name="Cai H."/>
        </authorList>
    </citation>
    <scope>NUCLEOTIDE SEQUENCE [LARGE SCALE GENOMIC DNA]</scope>
    <source>
        <strain evidence="2 3">TH057</strain>
    </source>
</reference>
<gene>
    <name evidence="2" type="ORF">CHU93_11775</name>
</gene>
<dbReference type="InterPro" id="IPR036736">
    <property type="entry name" value="ACP-like_sf"/>
</dbReference>
<dbReference type="Proteomes" id="UP000216991">
    <property type="component" value="Unassembled WGS sequence"/>
</dbReference>
<organism evidence="2 3">
    <name type="scientific">Sandarakinorhabdus cyanobacteriorum</name>
    <dbReference type="NCBI Taxonomy" id="1981098"/>
    <lineage>
        <taxon>Bacteria</taxon>
        <taxon>Pseudomonadati</taxon>
        <taxon>Pseudomonadota</taxon>
        <taxon>Alphaproteobacteria</taxon>
        <taxon>Sphingomonadales</taxon>
        <taxon>Sphingosinicellaceae</taxon>
        <taxon>Sandarakinorhabdus</taxon>
    </lineage>
</organism>
<evidence type="ECO:0000313" key="3">
    <source>
        <dbReference type="Proteomes" id="UP000216991"/>
    </source>
</evidence>
<dbReference type="OrthoDB" id="287644at2"/>
<dbReference type="AlphaFoldDB" id="A0A255YCA8"/>
<feature type="domain" description="Carrier" evidence="1">
    <location>
        <begin position="2"/>
        <end position="79"/>
    </location>
</feature>
<dbReference type="Gene3D" id="1.10.1200.10">
    <property type="entry name" value="ACP-like"/>
    <property type="match status" value="1"/>
</dbReference>
<keyword evidence="3" id="KW-1185">Reference proteome</keyword>
<dbReference type="Pfam" id="PF00550">
    <property type="entry name" value="PP-binding"/>
    <property type="match status" value="1"/>
</dbReference>
<name>A0A255YCA8_9SPHN</name>
<dbReference type="InterPro" id="IPR009081">
    <property type="entry name" value="PP-bd_ACP"/>
</dbReference>
<accession>A0A255YCA8</accession>
<proteinExistence type="predicted"/>
<dbReference type="EMBL" id="NOXT01000116">
    <property type="protein sequence ID" value="OYQ26803.1"/>
    <property type="molecule type" value="Genomic_DNA"/>
</dbReference>
<sequence>MTDRAGVYARIIELIEPLNAKKVALTEATTFAGDMEMDSLTVMDLVASMEDEWDILIPLNMLPDLETIGQVADAVHGLVTKKG</sequence>
<comment type="caution">
    <text evidence="2">The sequence shown here is derived from an EMBL/GenBank/DDBJ whole genome shotgun (WGS) entry which is preliminary data.</text>
</comment>
<protein>
    <submittedName>
        <fullName evidence="2">Phosphopantetheine-binding protein</fullName>
    </submittedName>
</protein>
<dbReference type="PROSITE" id="PS50075">
    <property type="entry name" value="CARRIER"/>
    <property type="match status" value="1"/>
</dbReference>
<dbReference type="SUPFAM" id="SSF47336">
    <property type="entry name" value="ACP-like"/>
    <property type="match status" value="1"/>
</dbReference>